<keyword evidence="8" id="KW-0067">ATP-binding</keyword>
<dbReference type="GO" id="GO:0046654">
    <property type="term" value="P:tetrahydrofolate biosynthetic process"/>
    <property type="evidence" value="ECO:0007669"/>
    <property type="project" value="UniProtKB-UniPathway"/>
</dbReference>
<dbReference type="Pfam" id="PF01288">
    <property type="entry name" value="HPPK"/>
    <property type="match status" value="1"/>
</dbReference>
<dbReference type="GO" id="GO:0016301">
    <property type="term" value="F:kinase activity"/>
    <property type="evidence" value="ECO:0007669"/>
    <property type="project" value="UniProtKB-KW"/>
</dbReference>
<evidence type="ECO:0000256" key="2">
    <source>
        <dbReference type="ARBA" id="ARBA00005810"/>
    </source>
</evidence>
<dbReference type="GO" id="GO:0046656">
    <property type="term" value="P:folic acid biosynthetic process"/>
    <property type="evidence" value="ECO:0007669"/>
    <property type="project" value="UniProtKB-KW"/>
</dbReference>
<keyword evidence="6" id="KW-0547">Nucleotide-binding</keyword>
<evidence type="ECO:0000256" key="1">
    <source>
        <dbReference type="ARBA" id="ARBA00005051"/>
    </source>
</evidence>
<dbReference type="PROSITE" id="PS00794">
    <property type="entry name" value="HPPK"/>
    <property type="match status" value="1"/>
</dbReference>
<dbReference type="GO" id="GO:0003848">
    <property type="term" value="F:2-amino-4-hydroxy-6-hydroxymethyldihydropteridine diphosphokinase activity"/>
    <property type="evidence" value="ECO:0007669"/>
    <property type="project" value="UniProtKB-EC"/>
</dbReference>
<dbReference type="EC" id="2.7.6.3" evidence="3"/>
<dbReference type="EMBL" id="FWXD01000023">
    <property type="protein sequence ID" value="SMC28541.1"/>
    <property type="molecule type" value="Genomic_DNA"/>
</dbReference>
<evidence type="ECO:0000259" key="13">
    <source>
        <dbReference type="PROSITE" id="PS00794"/>
    </source>
</evidence>
<reference evidence="14 15" key="1">
    <citation type="submission" date="2017-04" db="EMBL/GenBank/DDBJ databases">
        <authorList>
            <person name="Afonso C.L."/>
            <person name="Miller P.J."/>
            <person name="Scott M.A."/>
            <person name="Spackman E."/>
            <person name="Goraichik I."/>
            <person name="Dimitrov K.M."/>
            <person name="Suarez D.L."/>
            <person name="Swayne D.E."/>
        </authorList>
    </citation>
    <scope>NUCLEOTIDE SEQUENCE [LARGE SCALE GENOMIC DNA]</scope>
    <source>
        <strain evidence="14 15">DSM 23236</strain>
    </source>
</reference>
<dbReference type="InterPro" id="IPR000550">
    <property type="entry name" value="Hppk"/>
</dbReference>
<feature type="domain" description="7,8-dihydro-6-hydroxymethylpterin-pyrophosphokinase" evidence="13">
    <location>
        <begin position="89"/>
        <end position="100"/>
    </location>
</feature>
<evidence type="ECO:0000256" key="8">
    <source>
        <dbReference type="ARBA" id="ARBA00022840"/>
    </source>
</evidence>
<keyword evidence="5" id="KW-0808">Transferase</keyword>
<dbReference type="InterPro" id="IPR035907">
    <property type="entry name" value="Hppk_sf"/>
</dbReference>
<evidence type="ECO:0000256" key="5">
    <source>
        <dbReference type="ARBA" id="ARBA00022679"/>
    </source>
</evidence>
<evidence type="ECO:0000256" key="3">
    <source>
        <dbReference type="ARBA" id="ARBA00013253"/>
    </source>
</evidence>
<evidence type="ECO:0000256" key="7">
    <source>
        <dbReference type="ARBA" id="ARBA00022777"/>
    </source>
</evidence>
<dbReference type="NCBIfam" id="TIGR01498">
    <property type="entry name" value="folK"/>
    <property type="match status" value="1"/>
</dbReference>
<evidence type="ECO:0000256" key="10">
    <source>
        <dbReference type="ARBA" id="ARBA00029409"/>
    </source>
</evidence>
<comment type="pathway">
    <text evidence="1">Cofactor biosynthesis; tetrahydrofolate biosynthesis; 2-amino-4-hydroxy-6-hydroxymethyl-7,8-dihydropteridine diphosphate from 7,8-dihydroneopterin triphosphate: step 4/4.</text>
</comment>
<keyword evidence="7 14" id="KW-0418">Kinase</keyword>
<dbReference type="UniPathway" id="UPA00077">
    <property type="reaction ID" value="UER00155"/>
</dbReference>
<dbReference type="PANTHER" id="PTHR43071:SF1">
    <property type="entry name" value="2-AMINO-4-HYDROXY-6-HYDROXYMETHYLDIHYDROPTERIDINE PYROPHOSPHOKINASE"/>
    <property type="match status" value="1"/>
</dbReference>
<keyword evidence="15" id="KW-1185">Reference proteome</keyword>
<dbReference type="PANTHER" id="PTHR43071">
    <property type="entry name" value="2-AMINO-4-HYDROXY-6-HYDROXYMETHYLDIHYDROPTERIDINE PYROPHOSPHOKINASE"/>
    <property type="match status" value="1"/>
</dbReference>
<accession>A0A1W1XYA7</accession>
<dbReference type="GO" id="GO:0005524">
    <property type="term" value="F:ATP binding"/>
    <property type="evidence" value="ECO:0007669"/>
    <property type="project" value="UniProtKB-KW"/>
</dbReference>
<evidence type="ECO:0000256" key="12">
    <source>
        <dbReference type="ARBA" id="ARBA00033413"/>
    </source>
</evidence>
<sequence>MTMTAYVALGANLGKPARQLRRACELLGRLPGTQLLRVSSFYASPALGYTDQPDFINAVASVETRLSAEELLEALLAIEAINGRIRSFRNAPRTLDLDLLLYGDSVIERPGLSVPHPRIIERAFVLNPLLEIAPDIIIPGKGPASGYLAAVSSQPISLFEE</sequence>
<evidence type="ECO:0000313" key="15">
    <source>
        <dbReference type="Proteomes" id="UP000192761"/>
    </source>
</evidence>
<dbReference type="STRING" id="1121001.SAMN02745857_03296"/>
<dbReference type="RefSeq" id="WP_084092198.1">
    <property type="nucleotide sequence ID" value="NZ_FWXD01000023.1"/>
</dbReference>
<evidence type="ECO:0000256" key="6">
    <source>
        <dbReference type="ARBA" id="ARBA00022741"/>
    </source>
</evidence>
<proteinExistence type="inferred from homology"/>
<comment type="similarity">
    <text evidence="2">Belongs to the HPPK family.</text>
</comment>
<name>A0A1W1XYA7_9NEIS</name>
<evidence type="ECO:0000256" key="9">
    <source>
        <dbReference type="ARBA" id="ARBA00022909"/>
    </source>
</evidence>
<dbReference type="OrthoDB" id="9808041at2"/>
<gene>
    <name evidence="14" type="ORF">SAMN02745857_03296</name>
</gene>
<dbReference type="Proteomes" id="UP000192761">
    <property type="component" value="Unassembled WGS sequence"/>
</dbReference>
<keyword evidence="9" id="KW-0289">Folate biosynthesis</keyword>
<dbReference type="Gene3D" id="3.30.70.560">
    <property type="entry name" value="7,8-Dihydro-6-hydroxymethylpterin-pyrophosphokinase HPPK"/>
    <property type="match status" value="1"/>
</dbReference>
<comment type="function">
    <text evidence="10">Catalyzes the transfer of pyrophosphate from adenosine triphosphate (ATP) to 6-hydroxymethyl-7,8-dihydropterin, an enzymatic step in folate biosynthesis pathway.</text>
</comment>
<dbReference type="SUPFAM" id="SSF55083">
    <property type="entry name" value="6-hydroxymethyl-7,8-dihydropterin pyrophosphokinase, HPPK"/>
    <property type="match status" value="1"/>
</dbReference>
<protein>
    <recommendedName>
        <fullName evidence="4">2-amino-4-hydroxy-6-hydroxymethyldihydropteridine pyrophosphokinase</fullName>
        <ecNumber evidence="3">2.7.6.3</ecNumber>
    </recommendedName>
    <alternativeName>
        <fullName evidence="11">6-hydroxymethyl-7,8-dihydropterin pyrophosphokinase</fullName>
    </alternativeName>
    <alternativeName>
        <fullName evidence="12">7,8-dihydro-6-hydroxymethylpterin-pyrophosphokinase</fullName>
    </alternativeName>
</protein>
<evidence type="ECO:0000256" key="4">
    <source>
        <dbReference type="ARBA" id="ARBA00016218"/>
    </source>
</evidence>
<organism evidence="14 15">
    <name type="scientific">Andreprevotia lacus DSM 23236</name>
    <dbReference type="NCBI Taxonomy" id="1121001"/>
    <lineage>
        <taxon>Bacteria</taxon>
        <taxon>Pseudomonadati</taxon>
        <taxon>Pseudomonadota</taxon>
        <taxon>Betaproteobacteria</taxon>
        <taxon>Neisseriales</taxon>
        <taxon>Chitinibacteraceae</taxon>
        <taxon>Andreprevotia</taxon>
    </lineage>
</organism>
<dbReference type="CDD" id="cd00483">
    <property type="entry name" value="HPPK"/>
    <property type="match status" value="1"/>
</dbReference>
<evidence type="ECO:0000256" key="11">
    <source>
        <dbReference type="ARBA" id="ARBA00029766"/>
    </source>
</evidence>
<dbReference type="AlphaFoldDB" id="A0A1W1XYA7"/>
<evidence type="ECO:0000313" key="14">
    <source>
        <dbReference type="EMBL" id="SMC28541.1"/>
    </source>
</evidence>